<feature type="domain" description="Bifunctional inhibitor/plant lipid transfer protein/seed storage helical" evidence="4">
    <location>
        <begin position="33"/>
        <end position="117"/>
    </location>
</feature>
<evidence type="ECO:0000256" key="2">
    <source>
        <dbReference type="RuleBase" id="RU000628"/>
    </source>
</evidence>
<organism evidence="5 6">
    <name type="scientific">Hibiscus sabdariffa</name>
    <name type="common">roselle</name>
    <dbReference type="NCBI Taxonomy" id="183260"/>
    <lineage>
        <taxon>Eukaryota</taxon>
        <taxon>Viridiplantae</taxon>
        <taxon>Streptophyta</taxon>
        <taxon>Embryophyta</taxon>
        <taxon>Tracheophyta</taxon>
        <taxon>Spermatophyta</taxon>
        <taxon>Magnoliopsida</taxon>
        <taxon>eudicotyledons</taxon>
        <taxon>Gunneridae</taxon>
        <taxon>Pentapetalae</taxon>
        <taxon>rosids</taxon>
        <taxon>malvids</taxon>
        <taxon>Malvales</taxon>
        <taxon>Malvaceae</taxon>
        <taxon>Malvoideae</taxon>
        <taxon>Hibiscus</taxon>
    </lineage>
</organism>
<keyword evidence="6" id="KW-1185">Reference proteome</keyword>
<keyword evidence="2" id="KW-0446">Lipid-binding</keyword>
<dbReference type="InterPro" id="IPR016140">
    <property type="entry name" value="Bifunc_inhib/LTP/seed_store"/>
</dbReference>
<evidence type="ECO:0000259" key="4">
    <source>
        <dbReference type="SMART" id="SM00499"/>
    </source>
</evidence>
<feature type="chain" id="PRO_5045948541" description="Non-specific lipid-transfer protein" evidence="3">
    <location>
        <begin position="31"/>
        <end position="119"/>
    </location>
</feature>
<dbReference type="SMART" id="SM00499">
    <property type="entry name" value="AAI"/>
    <property type="match status" value="1"/>
</dbReference>
<name>A0ABR2DJZ2_9ROSI</name>
<dbReference type="Pfam" id="PF00234">
    <property type="entry name" value="Tryp_alpha_amyl"/>
    <property type="match status" value="1"/>
</dbReference>
<proteinExistence type="inferred from homology"/>
<dbReference type="PANTHER" id="PTHR33076">
    <property type="entry name" value="NON-SPECIFIC LIPID-TRANSFER PROTEIN 2-RELATED"/>
    <property type="match status" value="1"/>
</dbReference>
<dbReference type="Gene3D" id="1.10.110.10">
    <property type="entry name" value="Plant lipid-transfer and hydrophobic proteins"/>
    <property type="match status" value="1"/>
</dbReference>
<dbReference type="InterPro" id="IPR036312">
    <property type="entry name" value="Bifun_inhib/LTP/seed_sf"/>
</dbReference>
<dbReference type="PRINTS" id="PR00382">
    <property type="entry name" value="LIPIDTRNSFER"/>
</dbReference>
<reference evidence="5 6" key="1">
    <citation type="journal article" date="2024" name="G3 (Bethesda)">
        <title>Genome assembly of Hibiscus sabdariffa L. provides insights into metabolisms of medicinal natural products.</title>
        <authorList>
            <person name="Kim T."/>
        </authorList>
    </citation>
    <scope>NUCLEOTIDE SEQUENCE [LARGE SCALE GENOMIC DNA]</scope>
    <source>
        <strain evidence="5">TK-2024</strain>
        <tissue evidence="5">Old leaves</tissue>
    </source>
</reference>
<sequence>MEKKFMGLSWSLGVLGLIMILFVKSKSVDAISCQDALTALMPCQPFLTTGAPTPTPPCCQAVATINAAATTTLARRELCRCFEKAGPALGVIPAKAKVLPQKCGISVPVPIDPTINCDT</sequence>
<dbReference type="EMBL" id="JBBPBM010000024">
    <property type="protein sequence ID" value="KAK8541748.1"/>
    <property type="molecule type" value="Genomic_DNA"/>
</dbReference>
<evidence type="ECO:0000256" key="3">
    <source>
        <dbReference type="SAM" id="SignalP"/>
    </source>
</evidence>
<dbReference type="Proteomes" id="UP001472677">
    <property type="component" value="Unassembled WGS sequence"/>
</dbReference>
<keyword evidence="2" id="KW-0813">Transport</keyword>
<protein>
    <recommendedName>
        <fullName evidence="2">Non-specific lipid-transfer protein</fullName>
    </recommendedName>
</protein>
<comment type="similarity">
    <text evidence="1 2">Belongs to the plant LTP family.</text>
</comment>
<dbReference type="SUPFAM" id="SSF47699">
    <property type="entry name" value="Bifunctional inhibitor/lipid-transfer protein/seed storage 2S albumin"/>
    <property type="match status" value="1"/>
</dbReference>
<comment type="caution">
    <text evidence="5">The sequence shown here is derived from an EMBL/GenBank/DDBJ whole genome shotgun (WGS) entry which is preliminary data.</text>
</comment>
<evidence type="ECO:0000313" key="6">
    <source>
        <dbReference type="Proteomes" id="UP001472677"/>
    </source>
</evidence>
<comment type="function">
    <text evidence="2">Plant non-specific lipid-transfer proteins transfer phospholipids as well as galactolipids across membranes. May play a role in wax or cutin deposition in the cell walls of expanding epidermal cells and certain secretory tissues.</text>
</comment>
<dbReference type="InterPro" id="IPR000528">
    <property type="entry name" value="Plant_nsLTP"/>
</dbReference>
<evidence type="ECO:0000256" key="1">
    <source>
        <dbReference type="ARBA" id="ARBA00009748"/>
    </source>
</evidence>
<feature type="signal peptide" evidence="3">
    <location>
        <begin position="1"/>
        <end position="30"/>
    </location>
</feature>
<gene>
    <name evidence="5" type="ORF">V6N12_014375</name>
</gene>
<keyword evidence="3" id="KW-0732">Signal</keyword>
<evidence type="ECO:0000313" key="5">
    <source>
        <dbReference type="EMBL" id="KAK8541748.1"/>
    </source>
</evidence>
<accession>A0ABR2DJZ2</accession>